<dbReference type="Proteomes" id="UP000049472">
    <property type="component" value="Unassembled WGS sequence"/>
</dbReference>
<evidence type="ECO:0000313" key="5">
    <source>
        <dbReference type="EMBL" id="RGI68957.1"/>
    </source>
</evidence>
<dbReference type="GO" id="GO:0008168">
    <property type="term" value="F:methyltransferase activity"/>
    <property type="evidence" value="ECO:0007669"/>
    <property type="project" value="UniProtKB-KW"/>
</dbReference>
<reference evidence="3" key="1">
    <citation type="submission" date="2015-05" db="EMBL/GenBank/DDBJ databases">
        <authorList>
            <person name="Wang D.B."/>
            <person name="Wang M."/>
        </authorList>
    </citation>
    <scope>NUCLEOTIDE SEQUENCE [LARGE SCALE GENOMIC DNA]</scope>
    <source>
        <strain evidence="3">T1-815</strain>
    </source>
</reference>
<dbReference type="CDD" id="cd02440">
    <property type="entry name" value="AdoMet_MTases"/>
    <property type="match status" value="1"/>
</dbReference>
<evidence type="ECO:0000313" key="6">
    <source>
        <dbReference type="EMBL" id="RHA94568.1"/>
    </source>
</evidence>
<dbReference type="Pfam" id="PF13649">
    <property type="entry name" value="Methyltransf_25"/>
    <property type="match status" value="1"/>
</dbReference>
<dbReference type="InterPro" id="IPR029063">
    <property type="entry name" value="SAM-dependent_MTases_sf"/>
</dbReference>
<evidence type="ECO:0000313" key="9">
    <source>
        <dbReference type="Proteomes" id="UP000260642"/>
    </source>
</evidence>
<dbReference type="AlphaFoldDB" id="A0A0M6WFA6"/>
<dbReference type="GO" id="GO:0032259">
    <property type="term" value="P:methylation"/>
    <property type="evidence" value="ECO:0007669"/>
    <property type="project" value="UniProtKB-KW"/>
</dbReference>
<keyword evidence="1 3" id="KW-0808">Transferase</keyword>
<keyword evidence="7" id="KW-1185">Reference proteome</keyword>
<dbReference type="SUPFAM" id="SSF53335">
    <property type="entry name" value="S-adenosyl-L-methionine-dependent methyltransferases"/>
    <property type="match status" value="1"/>
</dbReference>
<dbReference type="InterPro" id="IPR041698">
    <property type="entry name" value="Methyltransf_25"/>
</dbReference>
<feature type="domain" description="Methyltransferase" evidence="2">
    <location>
        <begin position="41"/>
        <end position="133"/>
    </location>
</feature>
<evidence type="ECO:0000313" key="7">
    <source>
        <dbReference type="Proteomes" id="UP000049472"/>
    </source>
</evidence>
<proteinExistence type="predicted"/>
<evidence type="ECO:0000259" key="2">
    <source>
        <dbReference type="Pfam" id="PF13649"/>
    </source>
</evidence>
<keyword evidence="3" id="KW-0489">Methyltransferase</keyword>
<dbReference type="EMBL" id="QSOB01000007">
    <property type="protein sequence ID" value="RGI68957.1"/>
    <property type="molecule type" value="Genomic_DNA"/>
</dbReference>
<dbReference type="PANTHER" id="PTHR43861">
    <property type="entry name" value="TRANS-ACONITATE 2-METHYLTRANSFERASE-RELATED"/>
    <property type="match status" value="1"/>
</dbReference>
<dbReference type="EMBL" id="CVRQ01000014">
    <property type="protein sequence ID" value="CRL35022.1"/>
    <property type="molecule type" value="Genomic_DNA"/>
</dbReference>
<gene>
    <name evidence="6" type="ORF">DW912_00435</name>
    <name evidence="5" type="ORF">DXD95_06045</name>
    <name evidence="4" type="ORF">ERS852497_01511</name>
    <name evidence="3" type="ORF">T1815_09831</name>
</gene>
<sequence length="249" mass="28739">MEAYTSFARVYDMFMDNVPYEVWGRYIVEKLRANGIDSGYVVDLGCGTGKLTTLLADAGYDMIGIDNSFDMLDMALEREDDRILYLMQDMREFEPGEKVSAVVSACDSINYILEPEDLQAVFFCVSESLKEGGIFIFDINTPYKYEVLMADNTIAENRDEGSFIWDNYYDADEKINEYDLTLFIKEQSEDEDDIYKKFEETHFQRCYEISELKELLEQSGLVFDAVYDAYTDDQVKCDSEKVTVIAHKG</sequence>
<evidence type="ECO:0000313" key="8">
    <source>
        <dbReference type="Proteomes" id="UP000095602"/>
    </source>
</evidence>
<dbReference type="Proteomes" id="UP000286220">
    <property type="component" value="Unassembled WGS sequence"/>
</dbReference>
<dbReference type="EMBL" id="QSFZ01000001">
    <property type="protein sequence ID" value="RHA94568.1"/>
    <property type="molecule type" value="Genomic_DNA"/>
</dbReference>
<dbReference type="EMBL" id="CZAJ01000012">
    <property type="protein sequence ID" value="CUO98997.1"/>
    <property type="molecule type" value="Genomic_DNA"/>
</dbReference>
<dbReference type="EC" id="2.1.1.156" evidence="4"/>
<reference evidence="7" key="2">
    <citation type="submission" date="2015-05" db="EMBL/GenBank/DDBJ databases">
        <authorList>
            <consortium name="Pathogen Informatics"/>
        </authorList>
    </citation>
    <scope>NUCLEOTIDE SEQUENCE [LARGE SCALE GENOMIC DNA]</scope>
    <source>
        <strain evidence="4 8">2789STDY5834884</strain>
        <strain evidence="7">T1-815</strain>
    </source>
</reference>
<accession>A0A0M6WFA6</accession>
<dbReference type="Proteomes" id="UP000260642">
    <property type="component" value="Unassembled WGS sequence"/>
</dbReference>
<protein>
    <submittedName>
        <fullName evidence="3 5">Methyltransferase</fullName>
    </submittedName>
    <submittedName>
        <fullName evidence="4">Glycine/sarcosine N-methyltransferase</fullName>
        <ecNumber evidence="4">2.1.1.156</ecNumber>
    </submittedName>
</protein>
<evidence type="ECO:0000313" key="4">
    <source>
        <dbReference type="EMBL" id="CUO98997.1"/>
    </source>
</evidence>
<evidence type="ECO:0000313" key="3">
    <source>
        <dbReference type="EMBL" id="CRL35022.1"/>
    </source>
</evidence>
<dbReference type="Gene3D" id="2.20.25.110">
    <property type="entry name" value="S-adenosyl-L-methionine-dependent methyltransferases"/>
    <property type="match status" value="1"/>
</dbReference>
<evidence type="ECO:0000313" key="10">
    <source>
        <dbReference type="Proteomes" id="UP000286220"/>
    </source>
</evidence>
<dbReference type="Gene3D" id="3.40.50.150">
    <property type="entry name" value="Vaccinia Virus protein VP39"/>
    <property type="match status" value="1"/>
</dbReference>
<dbReference type="RefSeq" id="WP_055061365.1">
    <property type="nucleotide sequence ID" value="NZ_CP100127.1"/>
</dbReference>
<name>A0A0M6WFA6_9FIRM</name>
<dbReference type="Proteomes" id="UP000095602">
    <property type="component" value="Unassembled WGS sequence"/>
</dbReference>
<organism evidence="3 7">
    <name type="scientific">Agathobacter rectalis</name>
    <dbReference type="NCBI Taxonomy" id="39491"/>
    <lineage>
        <taxon>Bacteria</taxon>
        <taxon>Bacillati</taxon>
        <taxon>Bacillota</taxon>
        <taxon>Clostridia</taxon>
        <taxon>Lachnospirales</taxon>
        <taxon>Lachnospiraceae</taxon>
        <taxon>Agathobacter</taxon>
    </lineage>
</organism>
<reference evidence="9 10" key="3">
    <citation type="submission" date="2018-08" db="EMBL/GenBank/DDBJ databases">
        <title>A genome reference for cultivated species of the human gut microbiota.</title>
        <authorList>
            <person name="Zou Y."/>
            <person name="Xue W."/>
            <person name="Luo G."/>
        </authorList>
    </citation>
    <scope>NUCLEOTIDE SEQUENCE [LARGE SCALE GENOMIC DNA]</scope>
    <source>
        <strain evidence="6 10">AM42-17AT</strain>
        <strain evidence="5 9">TM10-3</strain>
    </source>
</reference>
<evidence type="ECO:0000256" key="1">
    <source>
        <dbReference type="ARBA" id="ARBA00022679"/>
    </source>
</evidence>